<dbReference type="EMBL" id="LKMD01000104">
    <property type="protein sequence ID" value="PIA94979.1"/>
    <property type="molecule type" value="Genomic_DNA"/>
</dbReference>
<protein>
    <submittedName>
        <fullName evidence="6">3-oxoacyl-[acyl-carrier-protein] reductase FabG</fullName>
    </submittedName>
</protein>
<organism evidence="6 8">
    <name type="scientific">Cercospora beticola</name>
    <name type="common">Sugarbeet leaf spot fungus</name>
    <dbReference type="NCBI Taxonomy" id="122368"/>
    <lineage>
        <taxon>Eukaryota</taxon>
        <taxon>Fungi</taxon>
        <taxon>Dikarya</taxon>
        <taxon>Ascomycota</taxon>
        <taxon>Pezizomycotina</taxon>
        <taxon>Dothideomycetes</taxon>
        <taxon>Dothideomycetidae</taxon>
        <taxon>Mycosphaerellales</taxon>
        <taxon>Mycosphaerellaceae</taxon>
        <taxon>Cercospora</taxon>
    </lineage>
</organism>
<feature type="region of interest" description="Disordered" evidence="5">
    <location>
        <begin position="1"/>
        <end position="49"/>
    </location>
</feature>
<dbReference type="GO" id="GO:0048038">
    <property type="term" value="F:quinone binding"/>
    <property type="evidence" value="ECO:0007669"/>
    <property type="project" value="TreeGrafter"/>
</dbReference>
<dbReference type="EMBL" id="CP134189">
    <property type="protein sequence ID" value="WPB04682.1"/>
    <property type="molecule type" value="Genomic_DNA"/>
</dbReference>
<evidence type="ECO:0000256" key="5">
    <source>
        <dbReference type="SAM" id="MobiDB-lite"/>
    </source>
</evidence>
<dbReference type="FunFam" id="3.40.50.720:FF:000173">
    <property type="entry name" value="3-oxoacyl-[acyl-carrier protein] reductase"/>
    <property type="match status" value="1"/>
</dbReference>
<gene>
    <name evidence="6" type="ORF">CB0940_08115</name>
    <name evidence="7" type="ORF">RHO25_009329</name>
</gene>
<sequence length="306" mass="32246">MASSRPTSYQTANRRSSQIGPGSNRNSAALSSPDKHSSVSSGPRTSTSIADTKSNRLVLITGATGGIGKATAVAFARTGKYNLALHFNSASGEAQESLIQAISEVVPEVIDVALFQADLGSFDEVRKLHKEVVDGLGTGIDVLFNNAGTTSNLSNVSNLSDVSIETFESTWRINAASPFLLAQLCLPHMEKQGWGRIIFNSSVAALNGGVVGPHYASSKSALHGFVHWLGGNVAKKGITVNAIAPALIEDTTMLPAGADGTESLKEKIPIGRLGRPEEIAETVMWMVNTGYVTRKIVPVDGGFHPY</sequence>
<keyword evidence="3" id="KW-0560">Oxidoreductase</keyword>
<name>A0A2G5HR17_CERBT</name>
<reference evidence="7 9" key="2">
    <citation type="submission" date="2023-09" db="EMBL/GenBank/DDBJ databases">
        <title>Complete-Gapless Cercospora beticola genome.</title>
        <authorList>
            <person name="Wyatt N.A."/>
            <person name="Spanner R.E."/>
            <person name="Bolton M.D."/>
        </authorList>
    </citation>
    <scope>NUCLEOTIDE SEQUENCE [LARGE SCALE GENOMIC DNA]</scope>
    <source>
        <strain evidence="7">Cb09-40</strain>
    </source>
</reference>
<dbReference type="PRINTS" id="PR00080">
    <property type="entry name" value="SDRFAMILY"/>
</dbReference>
<dbReference type="PRINTS" id="PR00081">
    <property type="entry name" value="GDHRDH"/>
</dbReference>
<keyword evidence="9" id="KW-1185">Reference proteome</keyword>
<dbReference type="InterPro" id="IPR036291">
    <property type="entry name" value="NAD(P)-bd_dom_sf"/>
</dbReference>
<dbReference type="CDD" id="cd05233">
    <property type="entry name" value="SDR_c"/>
    <property type="match status" value="1"/>
</dbReference>
<evidence type="ECO:0000313" key="6">
    <source>
        <dbReference type="EMBL" id="PIA94979.1"/>
    </source>
</evidence>
<evidence type="ECO:0000313" key="9">
    <source>
        <dbReference type="Proteomes" id="UP001302367"/>
    </source>
</evidence>
<evidence type="ECO:0000256" key="4">
    <source>
        <dbReference type="RuleBase" id="RU000363"/>
    </source>
</evidence>
<dbReference type="Gene3D" id="3.40.50.720">
    <property type="entry name" value="NAD(P)-binding Rossmann-like Domain"/>
    <property type="match status" value="1"/>
</dbReference>
<proteinExistence type="inferred from homology"/>
<evidence type="ECO:0000313" key="7">
    <source>
        <dbReference type="EMBL" id="WPB04682.1"/>
    </source>
</evidence>
<dbReference type="PANTHER" id="PTHR42760">
    <property type="entry name" value="SHORT-CHAIN DEHYDROGENASES/REDUCTASES FAMILY MEMBER"/>
    <property type="match status" value="1"/>
</dbReference>
<dbReference type="Pfam" id="PF00106">
    <property type="entry name" value="adh_short"/>
    <property type="match status" value="1"/>
</dbReference>
<feature type="compositionally biased region" description="Polar residues" evidence="5">
    <location>
        <begin position="1"/>
        <end position="30"/>
    </location>
</feature>
<feature type="compositionally biased region" description="Low complexity" evidence="5">
    <location>
        <begin position="38"/>
        <end position="48"/>
    </location>
</feature>
<dbReference type="PROSITE" id="PS00061">
    <property type="entry name" value="ADH_SHORT"/>
    <property type="match status" value="1"/>
</dbReference>
<dbReference type="Proteomes" id="UP000230605">
    <property type="component" value="Chromosome 6"/>
</dbReference>
<dbReference type="InterPro" id="IPR002347">
    <property type="entry name" value="SDR_fam"/>
</dbReference>
<evidence type="ECO:0000256" key="3">
    <source>
        <dbReference type="ARBA" id="ARBA00023002"/>
    </source>
</evidence>
<accession>A0A2G5HR17</accession>
<evidence type="ECO:0000256" key="1">
    <source>
        <dbReference type="ARBA" id="ARBA00006484"/>
    </source>
</evidence>
<dbReference type="Proteomes" id="UP001302367">
    <property type="component" value="Chromosome 6"/>
</dbReference>
<reference evidence="6 8" key="1">
    <citation type="submission" date="2015-10" db="EMBL/GenBank/DDBJ databases">
        <title>The cercosporin biosynthetic gene cluster was horizontally transferred to several fungal lineages and shown to be expanded in Cercospora beticola based on microsynteny with recipient genomes.</title>
        <authorList>
            <person name="De Jonge R."/>
            <person name="Ebert M.K."/>
            <person name="Suttle J.C."/>
            <person name="Jurick Ii W.M."/>
            <person name="Secor G.A."/>
            <person name="Thomma B.P."/>
            <person name="Van De Peer Y."/>
            <person name="Bolton M.D."/>
        </authorList>
    </citation>
    <scope>NUCLEOTIDE SEQUENCE [LARGE SCALE GENOMIC DNA]</scope>
    <source>
        <strain evidence="6 8">09-40</strain>
    </source>
</reference>
<evidence type="ECO:0000313" key="8">
    <source>
        <dbReference type="Proteomes" id="UP000230605"/>
    </source>
</evidence>
<dbReference type="AlphaFoldDB" id="A0A2G5HR17"/>
<evidence type="ECO:0000256" key="2">
    <source>
        <dbReference type="ARBA" id="ARBA00022857"/>
    </source>
</evidence>
<dbReference type="GO" id="GO:0006633">
    <property type="term" value="P:fatty acid biosynthetic process"/>
    <property type="evidence" value="ECO:0007669"/>
    <property type="project" value="TreeGrafter"/>
</dbReference>
<dbReference type="SUPFAM" id="SSF51735">
    <property type="entry name" value="NAD(P)-binding Rossmann-fold domains"/>
    <property type="match status" value="1"/>
</dbReference>
<dbReference type="GO" id="GO:0016616">
    <property type="term" value="F:oxidoreductase activity, acting on the CH-OH group of donors, NAD or NADP as acceptor"/>
    <property type="evidence" value="ECO:0007669"/>
    <property type="project" value="TreeGrafter"/>
</dbReference>
<comment type="similarity">
    <text evidence="1 4">Belongs to the short-chain dehydrogenases/reductases (SDR) family.</text>
</comment>
<dbReference type="InterPro" id="IPR020904">
    <property type="entry name" value="Sc_DH/Rdtase_CS"/>
</dbReference>
<dbReference type="OrthoDB" id="417891at2759"/>
<keyword evidence="2" id="KW-0521">NADP</keyword>
<dbReference type="PANTHER" id="PTHR42760:SF127">
    <property type="entry name" value="3-KETOACYL-ACYL CARRIER PROTEIN REDUCTASE-RELATED"/>
    <property type="match status" value="1"/>
</dbReference>